<evidence type="ECO:0000313" key="1">
    <source>
        <dbReference type="EMBL" id="CAB4138164.1"/>
    </source>
</evidence>
<organism evidence="1">
    <name type="scientific">uncultured Caudovirales phage</name>
    <dbReference type="NCBI Taxonomy" id="2100421"/>
    <lineage>
        <taxon>Viruses</taxon>
        <taxon>Duplodnaviria</taxon>
        <taxon>Heunggongvirae</taxon>
        <taxon>Uroviricota</taxon>
        <taxon>Caudoviricetes</taxon>
        <taxon>Peduoviridae</taxon>
        <taxon>Maltschvirus</taxon>
        <taxon>Maltschvirus maltsch</taxon>
    </lineage>
</organism>
<reference evidence="1" key="1">
    <citation type="submission" date="2020-04" db="EMBL/GenBank/DDBJ databases">
        <authorList>
            <person name="Chiriac C."/>
            <person name="Salcher M."/>
            <person name="Ghai R."/>
            <person name="Kavagutti S V."/>
        </authorList>
    </citation>
    <scope>NUCLEOTIDE SEQUENCE</scope>
</reference>
<protein>
    <submittedName>
        <fullName evidence="1">Uncharacterized protein</fullName>
    </submittedName>
</protein>
<sequence length="79" mass="9105">MGFEKTVLNTVREIEPEVEAYFYSGTLFYTATESQSRRIFSELFRQQRGQVEIHLVGAEYAVDFVAAREEVYSPYLGAL</sequence>
<accession>A0A6J5LU93</accession>
<name>A0A6J5LU93_9CAUD</name>
<gene>
    <name evidence="1" type="ORF">UFOVP328_357</name>
</gene>
<dbReference type="EMBL" id="LR796341">
    <property type="protein sequence ID" value="CAB4138164.1"/>
    <property type="molecule type" value="Genomic_DNA"/>
</dbReference>
<proteinExistence type="predicted"/>